<protein>
    <recommendedName>
        <fullName evidence="3">Solute-binding protein family 3/N-terminal domain-containing protein</fullName>
    </recommendedName>
</protein>
<evidence type="ECO:0000313" key="2">
    <source>
        <dbReference type="Proteomes" id="UP000291236"/>
    </source>
</evidence>
<dbReference type="AlphaFoldDB" id="A0A4P2VGC9"/>
<dbReference type="Proteomes" id="UP000291236">
    <property type="component" value="Chromosome"/>
</dbReference>
<proteinExistence type="predicted"/>
<accession>A0A4P2VGC9</accession>
<evidence type="ECO:0008006" key="3">
    <source>
        <dbReference type="Google" id="ProtNLM"/>
    </source>
</evidence>
<evidence type="ECO:0000313" key="1">
    <source>
        <dbReference type="EMBL" id="BBH51796.1"/>
    </source>
</evidence>
<organism evidence="1 2">
    <name type="scientific">Fluviispira sanaruensis</name>
    <dbReference type="NCBI Taxonomy" id="2493639"/>
    <lineage>
        <taxon>Bacteria</taxon>
        <taxon>Pseudomonadati</taxon>
        <taxon>Bdellovibrionota</taxon>
        <taxon>Oligoflexia</taxon>
        <taxon>Silvanigrellales</taxon>
        <taxon>Silvanigrellaceae</taxon>
        <taxon>Fluviispira</taxon>
    </lineage>
</organism>
<dbReference type="KEGG" id="sbf:JCM31447_02160"/>
<name>A0A4P2VGC9_FLUSA</name>
<gene>
    <name evidence="1" type="ORF">JCM31447_02160</name>
</gene>
<sequence length="269" mass="30654">MKFLSFLIFIIFILPLNIFAQNKVIKACSDNRGEYPNINFVKGKTFGIWVDIINEALIRLKIDNEKHNYSLSITGIPITKCQSELIKGKYDVMITSSYNTRRASFFYFPPGSDKENKPCSSPFKFACNGFVVISPKKVNNEDNKYVFNGKIENLPDLVFIDKGRMIMGDLEEKGIVPEVSEKIDVSINRMLKEGGVAITSVHTGITMLQDAKYSDKITLQKIPLSITSYYIPFSKKSKFTEEERLSFWKSISAVSNDKTFLAKINNQYK</sequence>
<dbReference type="EMBL" id="AP019368">
    <property type="protein sequence ID" value="BBH51796.1"/>
    <property type="molecule type" value="Genomic_DNA"/>
</dbReference>
<dbReference type="OrthoDB" id="6397858at2"/>
<dbReference type="SUPFAM" id="SSF53850">
    <property type="entry name" value="Periplasmic binding protein-like II"/>
    <property type="match status" value="1"/>
</dbReference>
<dbReference type="RefSeq" id="WP_130605677.1">
    <property type="nucleotide sequence ID" value="NZ_AP019368.1"/>
</dbReference>
<keyword evidence="2" id="KW-1185">Reference proteome</keyword>
<reference evidence="1 2" key="1">
    <citation type="submission" date="2018-12" db="EMBL/GenBank/DDBJ databases">
        <title>Rubrispira sanarue gen. nov., sp., nov., a member of the order Silvanigrellales, isolated from a brackish lake in Hamamatsu Japan.</title>
        <authorList>
            <person name="Maejima Y."/>
            <person name="Iino T."/>
            <person name="Muraguchi Y."/>
            <person name="Fukuda K."/>
            <person name="Nojiri H."/>
            <person name="Ohkuma M."/>
            <person name="Moriuchi R."/>
            <person name="Dohra H."/>
            <person name="Kimbara K."/>
            <person name="Shintani M."/>
        </authorList>
    </citation>
    <scope>NUCLEOTIDE SEQUENCE [LARGE SCALE GENOMIC DNA]</scope>
    <source>
        <strain evidence="1 2">RF1110005</strain>
    </source>
</reference>